<evidence type="ECO:0000256" key="2">
    <source>
        <dbReference type="ARBA" id="ARBA00007639"/>
    </source>
</evidence>
<keyword evidence="6" id="KW-1185">Reference proteome</keyword>
<comment type="similarity">
    <text evidence="2">Belongs to the bacterial solute-binding protein 2 family.</text>
</comment>
<evidence type="ECO:0000313" key="6">
    <source>
        <dbReference type="Proteomes" id="UP000325797"/>
    </source>
</evidence>
<keyword evidence="3" id="KW-0732">Signal</keyword>
<dbReference type="PANTHER" id="PTHR46847:SF1">
    <property type="entry name" value="D-ALLOSE-BINDING PERIPLASMIC PROTEIN-RELATED"/>
    <property type="match status" value="1"/>
</dbReference>
<feature type="domain" description="Periplasmic binding protein" evidence="4">
    <location>
        <begin position="72"/>
        <end position="310"/>
    </location>
</feature>
<dbReference type="KEGG" id="hadh:FRZ61_17630"/>
<dbReference type="InterPro" id="IPR025997">
    <property type="entry name" value="SBP_2_dom"/>
</dbReference>
<organism evidence="5 6">
    <name type="scientific">Hypericibacter adhaerens</name>
    <dbReference type="NCBI Taxonomy" id="2602016"/>
    <lineage>
        <taxon>Bacteria</taxon>
        <taxon>Pseudomonadati</taxon>
        <taxon>Pseudomonadota</taxon>
        <taxon>Alphaproteobacteria</taxon>
        <taxon>Rhodospirillales</taxon>
        <taxon>Dongiaceae</taxon>
        <taxon>Hypericibacter</taxon>
    </lineage>
</organism>
<dbReference type="Gene3D" id="3.40.50.2300">
    <property type="match status" value="2"/>
</dbReference>
<dbReference type="Proteomes" id="UP000325797">
    <property type="component" value="Chromosome"/>
</dbReference>
<dbReference type="GO" id="GO:0030313">
    <property type="term" value="C:cell envelope"/>
    <property type="evidence" value="ECO:0007669"/>
    <property type="project" value="UniProtKB-SubCell"/>
</dbReference>
<dbReference type="SUPFAM" id="SSF53822">
    <property type="entry name" value="Periplasmic binding protein-like I"/>
    <property type="match status" value="1"/>
</dbReference>
<dbReference type="GO" id="GO:0030246">
    <property type="term" value="F:carbohydrate binding"/>
    <property type="evidence" value="ECO:0007669"/>
    <property type="project" value="UniProtKB-ARBA"/>
</dbReference>
<dbReference type="RefSeq" id="WP_151116666.1">
    <property type="nucleotide sequence ID" value="NZ_CP042582.1"/>
</dbReference>
<evidence type="ECO:0000259" key="4">
    <source>
        <dbReference type="Pfam" id="PF13407"/>
    </source>
</evidence>
<dbReference type="OrthoDB" id="44362at2"/>
<reference evidence="5 6" key="1">
    <citation type="submission" date="2019-08" db="EMBL/GenBank/DDBJ databases">
        <title>Hyperibacter terrae gen. nov., sp. nov. and Hyperibacter viscosus sp. nov., two new members in the family Rhodospirillaceae isolated from the rhizosphere of Hypericum perforatum.</title>
        <authorList>
            <person name="Noviana Z."/>
        </authorList>
    </citation>
    <scope>NUCLEOTIDE SEQUENCE [LARGE SCALE GENOMIC DNA]</scope>
    <source>
        <strain evidence="5 6">R5959</strain>
    </source>
</reference>
<accession>A0A5J6MXD4</accession>
<dbReference type="EMBL" id="CP042582">
    <property type="protein sequence ID" value="QEX21834.1"/>
    <property type="molecule type" value="Genomic_DNA"/>
</dbReference>
<evidence type="ECO:0000256" key="3">
    <source>
        <dbReference type="ARBA" id="ARBA00022729"/>
    </source>
</evidence>
<dbReference type="AlphaFoldDB" id="A0A5J6MXD4"/>
<dbReference type="Pfam" id="PF13407">
    <property type="entry name" value="Peripla_BP_4"/>
    <property type="match status" value="1"/>
</dbReference>
<sequence length="344" mass="36874">MSFRKYGFAGIRTAVAVAALTAIGITIGAGAIGKAQAADPREELFQKFTAATKGKKVAWVPVWLGVLESEWTRVMKANFDNYGIELTMRDPNFKSDVQLQAVSTLINEKPDILIVQNPTTTLLARELKRAMQSGIKVIQVNMSSNTTTDAYVGADVPHMGRVLAQETLNVCGGGKGSGKVAILQGEATAAYSLDMTKAATEVLGTDPTIKIVSSQPTNWDANKGAEIMTNVLQQNPDLCAVISVWGPQTAGAAQVIKNAGKQGEIKVFVASDGQPADCDLQEQGLYTKILSYTANLQGEAIVNAALALLQDDRPAGSTQYAFYTTNYWVSGPQDRQYCFTVPKE</sequence>
<evidence type="ECO:0000313" key="5">
    <source>
        <dbReference type="EMBL" id="QEX21834.1"/>
    </source>
</evidence>
<evidence type="ECO:0000256" key="1">
    <source>
        <dbReference type="ARBA" id="ARBA00004196"/>
    </source>
</evidence>
<dbReference type="PANTHER" id="PTHR46847">
    <property type="entry name" value="D-ALLOSE-BINDING PERIPLASMIC PROTEIN-RELATED"/>
    <property type="match status" value="1"/>
</dbReference>
<protein>
    <submittedName>
        <fullName evidence="5">ABC transporter substrate-binding protein</fullName>
    </submittedName>
</protein>
<name>A0A5J6MXD4_9PROT</name>
<proteinExistence type="inferred from homology"/>
<comment type="subcellular location">
    <subcellularLocation>
        <location evidence="1">Cell envelope</location>
    </subcellularLocation>
</comment>
<dbReference type="CDD" id="cd01536">
    <property type="entry name" value="PBP1_ABC_sugar_binding-like"/>
    <property type="match status" value="1"/>
</dbReference>
<dbReference type="InterPro" id="IPR028082">
    <property type="entry name" value="Peripla_BP_I"/>
</dbReference>
<gene>
    <name evidence="5" type="ORF">FRZ61_17630</name>
</gene>